<evidence type="ECO:0000313" key="3">
    <source>
        <dbReference type="Proteomes" id="UP000241769"/>
    </source>
</evidence>
<dbReference type="PANTHER" id="PTHR47687:SF4">
    <property type="entry name" value="G8 DOMAIN-CONTAINING PROTEIN DDB_G0286311-RELATED"/>
    <property type="match status" value="1"/>
</dbReference>
<comment type="caution">
    <text evidence="2">The sequence shown here is derived from an EMBL/GenBank/DDBJ whole genome shotgun (WGS) entry which is preliminary data.</text>
</comment>
<sequence>MGAYSKPTRDDSSVSHRLNHPVSIPTHDIRNLIVTRNSGITGVSHTNWFFTLNETQYGAPRVIEINTIQIPNGTWFIFATPYPKGTNFTIWSDLWNNRWLPGYFVFEQADSFDRVYYGDGTNYFVDSDGILYIKVRDYTVDSSFSYFRDGARINEFNNGFVYHVRATCPGEVVTVDVQPGYTSPNLVEFCGGVSNVRPSWG</sequence>
<organism evidence="2 3">
    <name type="scientific">Planoprotostelium fungivorum</name>
    <dbReference type="NCBI Taxonomy" id="1890364"/>
    <lineage>
        <taxon>Eukaryota</taxon>
        <taxon>Amoebozoa</taxon>
        <taxon>Evosea</taxon>
        <taxon>Variosea</taxon>
        <taxon>Cavosteliida</taxon>
        <taxon>Cavosteliaceae</taxon>
        <taxon>Planoprotostelium</taxon>
    </lineage>
</organism>
<reference evidence="2 3" key="1">
    <citation type="journal article" date="2018" name="Genome Biol. Evol.">
        <title>Multiple Roots of Fruiting Body Formation in Amoebozoa.</title>
        <authorList>
            <person name="Hillmann F."/>
            <person name="Forbes G."/>
            <person name="Novohradska S."/>
            <person name="Ferling I."/>
            <person name="Riege K."/>
            <person name="Groth M."/>
            <person name="Westermann M."/>
            <person name="Marz M."/>
            <person name="Spaller T."/>
            <person name="Winckler T."/>
            <person name="Schaap P."/>
            <person name="Glockner G."/>
        </authorList>
    </citation>
    <scope>NUCLEOTIDE SEQUENCE [LARGE SCALE GENOMIC DNA]</scope>
    <source>
        <strain evidence="2 3">Jena</strain>
    </source>
</reference>
<name>A0A2P6MT88_9EUKA</name>
<evidence type="ECO:0000313" key="2">
    <source>
        <dbReference type="EMBL" id="PRP74905.1"/>
    </source>
</evidence>
<dbReference type="OrthoDB" id="2016282at2759"/>
<feature type="region of interest" description="Disordered" evidence="1">
    <location>
        <begin position="1"/>
        <end position="22"/>
    </location>
</feature>
<evidence type="ECO:0000256" key="1">
    <source>
        <dbReference type="SAM" id="MobiDB-lite"/>
    </source>
</evidence>
<keyword evidence="3" id="KW-1185">Reference proteome</keyword>
<dbReference type="Proteomes" id="UP000241769">
    <property type="component" value="Unassembled WGS sequence"/>
</dbReference>
<proteinExistence type="predicted"/>
<protein>
    <submittedName>
        <fullName evidence="2">Uncharacterized protein</fullName>
    </submittedName>
</protein>
<dbReference type="STRING" id="1890364.A0A2P6MT88"/>
<dbReference type="EMBL" id="MDYQ01000431">
    <property type="protein sequence ID" value="PRP74905.1"/>
    <property type="molecule type" value="Genomic_DNA"/>
</dbReference>
<accession>A0A2P6MT88</accession>
<gene>
    <name evidence="2" type="ORF">PROFUN_16092</name>
</gene>
<dbReference type="InterPro" id="IPR052334">
    <property type="entry name" value="G8_domain-comF-like"/>
</dbReference>
<dbReference type="PANTHER" id="PTHR47687">
    <property type="entry name" value="G8 DOMAIN-CONTAINING PROTEIN DDB_G0288475-RELATED"/>
    <property type="match status" value="1"/>
</dbReference>
<dbReference type="InParanoid" id="A0A2P6MT88"/>
<dbReference type="AlphaFoldDB" id="A0A2P6MT88"/>